<protein>
    <submittedName>
        <fullName evidence="2">Uncharacterized protein</fullName>
    </submittedName>
</protein>
<comment type="caution">
    <text evidence="2">The sequence shown here is derived from an EMBL/GenBank/DDBJ whole genome shotgun (WGS) entry which is preliminary data.</text>
</comment>
<reference evidence="2 3" key="1">
    <citation type="submission" date="2022-01" db="EMBL/GenBank/DDBJ databases">
        <title>Whole genome-based taxonomy of the Shewanellaceae.</title>
        <authorList>
            <person name="Martin-Rodriguez A.J."/>
        </authorList>
    </citation>
    <scope>NUCLEOTIDE SEQUENCE [LARGE SCALE GENOMIC DNA]</scope>
    <source>
        <strain evidence="2 3">DSM 21332</strain>
    </source>
</reference>
<feature type="region of interest" description="Disordered" evidence="1">
    <location>
        <begin position="1"/>
        <end position="25"/>
    </location>
</feature>
<proteinExistence type="predicted"/>
<sequence>MTGQTAYANGQQVADAKSSFNNSVSPELTGERLRWYDDVRCPLYHAQNSNCEKHFDVKLPADLKSLTPEQYMEQFPQWHKCCDSCAASNK</sequence>
<name>A0ABT0NAT2_9GAMM</name>
<dbReference type="Proteomes" id="UP001202831">
    <property type="component" value="Unassembled WGS sequence"/>
</dbReference>
<organism evidence="2 3">
    <name type="scientific">Shewanella corallii</name>
    <dbReference type="NCBI Taxonomy" id="560080"/>
    <lineage>
        <taxon>Bacteria</taxon>
        <taxon>Pseudomonadati</taxon>
        <taxon>Pseudomonadota</taxon>
        <taxon>Gammaproteobacteria</taxon>
        <taxon>Alteromonadales</taxon>
        <taxon>Shewanellaceae</taxon>
        <taxon>Shewanella</taxon>
    </lineage>
</organism>
<accession>A0ABT0NAT2</accession>
<evidence type="ECO:0000256" key="1">
    <source>
        <dbReference type="SAM" id="MobiDB-lite"/>
    </source>
</evidence>
<dbReference type="EMBL" id="JAKIKT010000007">
    <property type="protein sequence ID" value="MCL2915566.1"/>
    <property type="molecule type" value="Genomic_DNA"/>
</dbReference>
<evidence type="ECO:0000313" key="3">
    <source>
        <dbReference type="Proteomes" id="UP001202831"/>
    </source>
</evidence>
<dbReference type="RefSeq" id="WP_248935835.1">
    <property type="nucleotide sequence ID" value="NZ_JAKIKT010000007.1"/>
</dbReference>
<gene>
    <name evidence="2" type="ORF">L2725_17565</name>
</gene>
<evidence type="ECO:0000313" key="2">
    <source>
        <dbReference type="EMBL" id="MCL2915566.1"/>
    </source>
</evidence>
<keyword evidence="3" id="KW-1185">Reference proteome</keyword>